<dbReference type="AlphaFoldDB" id="A0A9I9E9D4"/>
<dbReference type="Gramene" id="MELO3C030605.2.1">
    <property type="protein sequence ID" value="MELO3C030605.2.1"/>
    <property type="gene ID" value="MELO3C030605.2"/>
</dbReference>
<accession>A0A9I9E9D4</accession>
<name>A0A9I9E9D4_CUCME</name>
<protein>
    <submittedName>
        <fullName evidence="1">Uncharacterized protein</fullName>
    </submittedName>
</protein>
<evidence type="ECO:0000313" key="1">
    <source>
        <dbReference type="EnsemblPlants" id="MELO3C030605.2.1"/>
    </source>
</evidence>
<reference evidence="1" key="1">
    <citation type="submission" date="2023-03" db="UniProtKB">
        <authorList>
            <consortium name="EnsemblPlants"/>
        </authorList>
    </citation>
    <scope>IDENTIFICATION</scope>
</reference>
<sequence length="71" mass="8253">MVVAWDWWICYSATYLHSIKKTSKHEKDILLENKKLRRRVSELEAQIHSNLSTPLSAHGSCSKSNILEEIE</sequence>
<dbReference type="EnsemblPlants" id="MELO3C030605.2.1">
    <property type="protein sequence ID" value="MELO3C030605.2.1"/>
    <property type="gene ID" value="MELO3C030605.2"/>
</dbReference>
<proteinExistence type="predicted"/>
<organism evidence="1">
    <name type="scientific">Cucumis melo</name>
    <name type="common">Muskmelon</name>
    <dbReference type="NCBI Taxonomy" id="3656"/>
    <lineage>
        <taxon>Eukaryota</taxon>
        <taxon>Viridiplantae</taxon>
        <taxon>Streptophyta</taxon>
        <taxon>Embryophyta</taxon>
        <taxon>Tracheophyta</taxon>
        <taxon>Spermatophyta</taxon>
        <taxon>Magnoliopsida</taxon>
        <taxon>eudicotyledons</taxon>
        <taxon>Gunneridae</taxon>
        <taxon>Pentapetalae</taxon>
        <taxon>rosids</taxon>
        <taxon>fabids</taxon>
        <taxon>Cucurbitales</taxon>
        <taxon>Cucurbitaceae</taxon>
        <taxon>Benincaseae</taxon>
        <taxon>Cucumis</taxon>
    </lineage>
</organism>